<dbReference type="RefSeq" id="XP_031938455.1">
    <property type="nucleotide sequence ID" value="XM_032082782.1"/>
</dbReference>
<evidence type="ECO:0000313" key="1">
    <source>
        <dbReference type="EMBL" id="KAE8401136.1"/>
    </source>
</evidence>
<reference evidence="1 2" key="1">
    <citation type="submission" date="2019-04" db="EMBL/GenBank/DDBJ databases">
        <authorList>
            <consortium name="DOE Joint Genome Institute"/>
            <person name="Mondo S."/>
            <person name="Kjaerbolling I."/>
            <person name="Vesth T."/>
            <person name="Frisvad J.C."/>
            <person name="Nybo J.L."/>
            <person name="Theobald S."/>
            <person name="Kildgaard S."/>
            <person name="Isbrandt T."/>
            <person name="Kuo A."/>
            <person name="Sato A."/>
            <person name="Lyhne E.K."/>
            <person name="Kogle M.E."/>
            <person name="Wiebenga A."/>
            <person name="Kun R.S."/>
            <person name="Lubbers R.J."/>
            <person name="Makela M.R."/>
            <person name="Barry K."/>
            <person name="Chovatia M."/>
            <person name="Clum A."/>
            <person name="Daum C."/>
            <person name="Haridas S."/>
            <person name="He G."/>
            <person name="LaButti K."/>
            <person name="Lipzen A."/>
            <person name="Riley R."/>
            <person name="Salamov A."/>
            <person name="Simmons B.A."/>
            <person name="Magnuson J.K."/>
            <person name="Henrissat B."/>
            <person name="Mortensen U.H."/>
            <person name="Larsen T.O."/>
            <person name="Devries R.P."/>
            <person name="Grigoriev I.V."/>
            <person name="Machida M."/>
            <person name="Baker S.E."/>
            <person name="Andersen M.R."/>
            <person name="Cantor M.N."/>
            <person name="Hua S.X."/>
        </authorList>
    </citation>
    <scope>NUCLEOTIDE SEQUENCE [LARGE SCALE GENOMIC DNA]</scope>
    <source>
        <strain evidence="1 2">CBS 119388</strain>
    </source>
</reference>
<gene>
    <name evidence="1" type="ORF">BDV37DRAFT_255944</name>
</gene>
<name>A0A5N6II26_9EURO</name>
<organism evidence="1 2">
    <name type="scientific">Aspergillus pseudonomiae</name>
    <dbReference type="NCBI Taxonomy" id="1506151"/>
    <lineage>
        <taxon>Eukaryota</taxon>
        <taxon>Fungi</taxon>
        <taxon>Dikarya</taxon>
        <taxon>Ascomycota</taxon>
        <taxon>Pezizomycotina</taxon>
        <taxon>Eurotiomycetes</taxon>
        <taxon>Eurotiomycetidae</taxon>
        <taxon>Eurotiales</taxon>
        <taxon>Aspergillaceae</taxon>
        <taxon>Aspergillus</taxon>
        <taxon>Aspergillus subgen. Circumdati</taxon>
    </lineage>
</organism>
<keyword evidence="2" id="KW-1185">Reference proteome</keyword>
<dbReference type="Proteomes" id="UP000325579">
    <property type="component" value="Unassembled WGS sequence"/>
</dbReference>
<accession>A0A5N7D400</accession>
<evidence type="ECO:0000313" key="2">
    <source>
        <dbReference type="Proteomes" id="UP000325579"/>
    </source>
</evidence>
<proteinExistence type="predicted"/>
<dbReference type="EMBL" id="ML736805">
    <property type="protein sequence ID" value="KAE8401136.1"/>
    <property type="molecule type" value="Genomic_DNA"/>
</dbReference>
<accession>A0A5N6II26</accession>
<dbReference type="GeneID" id="43667473"/>
<sequence>MLKKELMGAQVARLAIRYVLPPGNSDYALLTEGHDLPMRTITCRRIERHFRRSAHGLLPVSFCGIFTASKQNVWILLIAYPVGPYIWIVRASNGFLIDFYLL</sequence>
<protein>
    <submittedName>
        <fullName evidence="1">Uncharacterized protein</fullName>
    </submittedName>
</protein>
<dbReference type="AlphaFoldDB" id="A0A5N6II26"/>